<dbReference type="EMBL" id="MU157827">
    <property type="protein sequence ID" value="KAF9533924.1"/>
    <property type="molecule type" value="Genomic_DNA"/>
</dbReference>
<evidence type="ECO:0000256" key="2">
    <source>
        <dbReference type="SAM" id="MobiDB-lite"/>
    </source>
</evidence>
<dbReference type="Pfam" id="PF00226">
    <property type="entry name" value="DnaJ"/>
    <property type="match status" value="1"/>
</dbReference>
<feature type="compositionally biased region" description="Polar residues" evidence="2">
    <location>
        <begin position="207"/>
        <end position="219"/>
    </location>
</feature>
<dbReference type="SUPFAM" id="SSF46565">
    <property type="entry name" value="Chaperone J-domain"/>
    <property type="match status" value="1"/>
</dbReference>
<evidence type="ECO:0000313" key="4">
    <source>
        <dbReference type="EMBL" id="KAF9533924.1"/>
    </source>
</evidence>
<dbReference type="FunFam" id="2.60.260.20:FF:000013">
    <property type="entry name" value="DnaJ subfamily B member 11"/>
    <property type="match status" value="1"/>
</dbReference>
<dbReference type="InterPro" id="IPR001623">
    <property type="entry name" value="DnaJ_domain"/>
</dbReference>
<evidence type="ECO:0000313" key="5">
    <source>
        <dbReference type="Proteomes" id="UP000807306"/>
    </source>
</evidence>
<reference evidence="4" key="1">
    <citation type="submission" date="2020-11" db="EMBL/GenBank/DDBJ databases">
        <authorList>
            <consortium name="DOE Joint Genome Institute"/>
            <person name="Ahrendt S."/>
            <person name="Riley R."/>
            <person name="Andreopoulos W."/>
            <person name="Labutti K."/>
            <person name="Pangilinan J."/>
            <person name="Ruiz-Duenas F.J."/>
            <person name="Barrasa J.M."/>
            <person name="Sanchez-Garcia M."/>
            <person name="Camarero S."/>
            <person name="Miyauchi S."/>
            <person name="Serrano A."/>
            <person name="Linde D."/>
            <person name="Babiker R."/>
            <person name="Drula E."/>
            <person name="Ayuso-Fernandez I."/>
            <person name="Pacheco R."/>
            <person name="Padilla G."/>
            <person name="Ferreira P."/>
            <person name="Barriuso J."/>
            <person name="Kellner H."/>
            <person name="Castanera R."/>
            <person name="Alfaro M."/>
            <person name="Ramirez L."/>
            <person name="Pisabarro A.G."/>
            <person name="Kuo A."/>
            <person name="Tritt A."/>
            <person name="Lipzen A."/>
            <person name="He G."/>
            <person name="Yan M."/>
            <person name="Ng V."/>
            <person name="Cullen D."/>
            <person name="Martin F."/>
            <person name="Rosso M.-N."/>
            <person name="Henrissat B."/>
            <person name="Hibbett D."/>
            <person name="Martinez A.T."/>
            <person name="Grigoriev I.V."/>
        </authorList>
    </citation>
    <scope>NUCLEOTIDE SEQUENCE</scope>
    <source>
        <strain evidence="4">CBS 506.95</strain>
    </source>
</reference>
<sequence length="404" mass="42307">MGADYYKLLGIQKTASEDEIKKAYKKMALKWHPDRNKGSDEATKKFKEISEAFEVLNDGNKRAVYDQFGEEGLKGGGGPSPGAGGPGFSGFSSNGFPGGAGGPSFSFHSGGPGGSGGFNPSDPNMIFEQIFGKGGLFSGMGGMGGGMGGMGGRGGMGGMGGGPQRRQTTGMFDDDDDMQGFSSFGGMPGGMPGSGPRSSHHTHRQSHNGTTAPKSQPSEITKPLKVSLEELYSGAMKHLKVGRRLLDGSTEDKVLDIQIHPGWKSGTKIRFPKAGNEVQGSFPGEAQDLVFVVEEKPHETFKREGNDLHASIKVPLVEALAGPPPGTTGKHVKILNGLDGRRIQVPVPVGVVKPGQTTVVSGEGMPIRKDGVAKTKGDLIVSWEVVFPNSLTASQKEGIRKVLG</sequence>
<feature type="region of interest" description="Disordered" evidence="2">
    <location>
        <begin position="70"/>
        <end position="123"/>
    </location>
</feature>
<dbReference type="PRINTS" id="PR00625">
    <property type="entry name" value="JDOMAIN"/>
</dbReference>
<dbReference type="SUPFAM" id="SSF49493">
    <property type="entry name" value="HSP40/DnaJ peptide-binding domain"/>
    <property type="match status" value="2"/>
</dbReference>
<dbReference type="GO" id="GO:0005829">
    <property type="term" value="C:cytosol"/>
    <property type="evidence" value="ECO:0007669"/>
    <property type="project" value="TreeGrafter"/>
</dbReference>
<evidence type="ECO:0000259" key="3">
    <source>
        <dbReference type="PROSITE" id="PS50076"/>
    </source>
</evidence>
<keyword evidence="1" id="KW-0143">Chaperone</keyword>
<dbReference type="CDD" id="cd06257">
    <property type="entry name" value="DnaJ"/>
    <property type="match status" value="1"/>
</dbReference>
<dbReference type="GO" id="GO:0006457">
    <property type="term" value="P:protein folding"/>
    <property type="evidence" value="ECO:0007669"/>
    <property type="project" value="InterPro"/>
</dbReference>
<evidence type="ECO:0000256" key="1">
    <source>
        <dbReference type="ARBA" id="ARBA00023186"/>
    </source>
</evidence>
<dbReference type="PROSITE" id="PS00636">
    <property type="entry name" value="DNAJ_1"/>
    <property type="match status" value="1"/>
</dbReference>
<dbReference type="Gene3D" id="2.60.260.20">
    <property type="entry name" value="Urease metallochaperone UreE, N-terminal domain"/>
    <property type="match status" value="2"/>
</dbReference>
<dbReference type="GO" id="GO:0051082">
    <property type="term" value="F:unfolded protein binding"/>
    <property type="evidence" value="ECO:0007669"/>
    <property type="project" value="InterPro"/>
</dbReference>
<dbReference type="Pfam" id="PF01556">
    <property type="entry name" value="DnaJ_C"/>
    <property type="match status" value="1"/>
</dbReference>
<dbReference type="InterPro" id="IPR008971">
    <property type="entry name" value="HSP40/DnaJ_pept-bd"/>
</dbReference>
<accession>A0A9P6ERW4</accession>
<dbReference type="GO" id="GO:0006413">
    <property type="term" value="P:translational initiation"/>
    <property type="evidence" value="ECO:0007669"/>
    <property type="project" value="TreeGrafter"/>
</dbReference>
<organism evidence="4 5">
    <name type="scientific">Crepidotus variabilis</name>
    <dbReference type="NCBI Taxonomy" id="179855"/>
    <lineage>
        <taxon>Eukaryota</taxon>
        <taxon>Fungi</taxon>
        <taxon>Dikarya</taxon>
        <taxon>Basidiomycota</taxon>
        <taxon>Agaricomycotina</taxon>
        <taxon>Agaricomycetes</taxon>
        <taxon>Agaricomycetidae</taxon>
        <taxon>Agaricales</taxon>
        <taxon>Agaricineae</taxon>
        <taxon>Crepidotaceae</taxon>
        <taxon>Crepidotus</taxon>
    </lineage>
</organism>
<dbReference type="FunFam" id="2.60.260.20:FF:000015">
    <property type="entry name" value="Heat shock protein 40"/>
    <property type="match status" value="1"/>
</dbReference>
<feature type="compositionally biased region" description="Gly residues" evidence="2">
    <location>
        <begin position="74"/>
        <end position="88"/>
    </location>
</feature>
<dbReference type="InterPro" id="IPR051339">
    <property type="entry name" value="DnaJ_subfamily_B"/>
</dbReference>
<proteinExistence type="predicted"/>
<dbReference type="InterPro" id="IPR002939">
    <property type="entry name" value="DnaJ_C"/>
</dbReference>
<dbReference type="PROSITE" id="PS50076">
    <property type="entry name" value="DNAJ_2"/>
    <property type="match status" value="1"/>
</dbReference>
<dbReference type="AlphaFoldDB" id="A0A9P6ERW4"/>
<dbReference type="GO" id="GO:0051087">
    <property type="term" value="F:protein-folding chaperone binding"/>
    <property type="evidence" value="ECO:0007669"/>
    <property type="project" value="TreeGrafter"/>
</dbReference>
<dbReference type="InterPro" id="IPR018253">
    <property type="entry name" value="DnaJ_domain_CS"/>
</dbReference>
<comment type="caution">
    <text evidence="4">The sequence shown here is derived from an EMBL/GenBank/DDBJ whole genome shotgun (WGS) entry which is preliminary data.</text>
</comment>
<name>A0A9P6ERW4_9AGAR</name>
<dbReference type="PANTHER" id="PTHR24078">
    <property type="entry name" value="DNAJ HOMOLOG SUBFAMILY C MEMBER"/>
    <property type="match status" value="1"/>
</dbReference>
<dbReference type="Proteomes" id="UP000807306">
    <property type="component" value="Unassembled WGS sequence"/>
</dbReference>
<dbReference type="InterPro" id="IPR036869">
    <property type="entry name" value="J_dom_sf"/>
</dbReference>
<feature type="domain" description="J" evidence="3">
    <location>
        <begin position="4"/>
        <end position="69"/>
    </location>
</feature>
<dbReference type="SMART" id="SM00271">
    <property type="entry name" value="DnaJ"/>
    <property type="match status" value="1"/>
</dbReference>
<dbReference type="PANTHER" id="PTHR24078:SF553">
    <property type="entry name" value="DNAJ HOMOLOG SUBFAMILY B MEMBER 5"/>
    <property type="match status" value="1"/>
</dbReference>
<protein>
    <recommendedName>
        <fullName evidence="3">J domain-containing protein</fullName>
    </recommendedName>
</protein>
<dbReference type="CDD" id="cd10747">
    <property type="entry name" value="DnaJ_C"/>
    <property type="match status" value="1"/>
</dbReference>
<dbReference type="Gene3D" id="1.10.287.110">
    <property type="entry name" value="DnaJ domain"/>
    <property type="match status" value="1"/>
</dbReference>
<gene>
    <name evidence="4" type="ORF">CPB83DRAFT_804929</name>
</gene>
<keyword evidence="5" id="KW-1185">Reference proteome</keyword>
<dbReference type="OrthoDB" id="10250354at2759"/>
<feature type="region of interest" description="Disordered" evidence="2">
    <location>
        <begin position="180"/>
        <end position="220"/>
    </location>
</feature>